<feature type="transmembrane region" description="Helical" evidence="1">
    <location>
        <begin position="27"/>
        <end position="53"/>
    </location>
</feature>
<feature type="transmembrane region" description="Helical" evidence="1">
    <location>
        <begin position="211"/>
        <end position="232"/>
    </location>
</feature>
<dbReference type="RefSeq" id="WP_225551892.1">
    <property type="nucleotide sequence ID" value="NZ_JADEYP010000006.1"/>
</dbReference>
<keyword evidence="3" id="KW-1185">Reference proteome</keyword>
<keyword evidence="1" id="KW-0472">Membrane</keyword>
<comment type="caution">
    <text evidence="2">The sequence shown here is derived from an EMBL/GenBank/DDBJ whole genome shotgun (WGS) entry which is preliminary data.</text>
</comment>
<keyword evidence="1" id="KW-1133">Transmembrane helix</keyword>
<organism evidence="2 3">
    <name type="scientific">Sphingobacterium bovistauri</name>
    <dbReference type="NCBI Taxonomy" id="2781959"/>
    <lineage>
        <taxon>Bacteria</taxon>
        <taxon>Pseudomonadati</taxon>
        <taxon>Bacteroidota</taxon>
        <taxon>Sphingobacteriia</taxon>
        <taxon>Sphingobacteriales</taxon>
        <taxon>Sphingobacteriaceae</taxon>
        <taxon>Sphingobacterium</taxon>
    </lineage>
</organism>
<keyword evidence="1" id="KW-0812">Transmembrane</keyword>
<gene>
    <name evidence="2" type="ORF">IPZ78_04985</name>
</gene>
<evidence type="ECO:0000256" key="1">
    <source>
        <dbReference type="SAM" id="Phobius"/>
    </source>
</evidence>
<feature type="transmembrane region" description="Helical" evidence="1">
    <location>
        <begin position="182"/>
        <end position="202"/>
    </location>
</feature>
<dbReference type="Proteomes" id="UP001165302">
    <property type="component" value="Unassembled WGS sequence"/>
</dbReference>
<feature type="transmembrane region" description="Helical" evidence="1">
    <location>
        <begin position="117"/>
        <end position="139"/>
    </location>
</feature>
<dbReference type="EMBL" id="JADEYP010000006">
    <property type="protein sequence ID" value="MCA5004507.1"/>
    <property type="molecule type" value="Genomic_DNA"/>
</dbReference>
<feature type="transmembrane region" description="Helical" evidence="1">
    <location>
        <begin position="244"/>
        <end position="265"/>
    </location>
</feature>
<proteinExistence type="predicted"/>
<reference evidence="2" key="1">
    <citation type="submission" date="2020-10" db="EMBL/GenBank/DDBJ databases">
        <authorList>
            <person name="Lu T."/>
            <person name="Wang Q."/>
            <person name="Han X."/>
        </authorList>
    </citation>
    <scope>NUCLEOTIDE SEQUENCE</scope>
    <source>
        <strain evidence="2">WQ 366</strain>
    </source>
</reference>
<sequence>MEISLKNTLRSIREICQGSSNISIQQILLRTFLILLAYLFISSKEVIVLLVGLKNSSTFKSEMDYLTFLENLRIDELTILVPIICTLTFIISSSVYYRRSSQLQMLPISPIEKIISYIVVIVGITIISLLFNYGLQYIIVYSLQKIYQPELIVMQEKIGELYKTISQDYILSTNYSIRVSPYSVLLISLVANLFILVSNLLFRKFGIIKGILLVISVAVVAALVHRTILMTAGTSIDINIAYDIVYFIYLPIMISCMILSFYFLLKEREG</sequence>
<evidence type="ECO:0000313" key="2">
    <source>
        <dbReference type="EMBL" id="MCA5004507.1"/>
    </source>
</evidence>
<protein>
    <submittedName>
        <fullName evidence="2">Uncharacterized protein</fullName>
    </submittedName>
</protein>
<accession>A0ABS7Z2X4</accession>
<feature type="transmembrane region" description="Helical" evidence="1">
    <location>
        <begin position="77"/>
        <end position="97"/>
    </location>
</feature>
<evidence type="ECO:0000313" key="3">
    <source>
        <dbReference type="Proteomes" id="UP001165302"/>
    </source>
</evidence>
<name>A0ABS7Z2X4_9SPHI</name>